<dbReference type="PANTHER" id="PTHR11735">
    <property type="entry name" value="TRNA N6-ADENOSINE THREONYLCARBAMOYLTRANSFERASE"/>
    <property type="match status" value="1"/>
</dbReference>
<dbReference type="NCBIfam" id="TIGR00329">
    <property type="entry name" value="gcp_kae1"/>
    <property type="match status" value="1"/>
</dbReference>
<keyword evidence="2 7" id="KW-0808">Transferase</keyword>
<dbReference type="InterPro" id="IPR022450">
    <property type="entry name" value="TsaD"/>
</dbReference>
<dbReference type="GO" id="GO:0046872">
    <property type="term" value="F:metal ion binding"/>
    <property type="evidence" value="ECO:0007669"/>
    <property type="project" value="UniProtKB-KW"/>
</dbReference>
<keyword evidence="5 7" id="KW-0012">Acyltransferase</keyword>
<gene>
    <name evidence="10" type="primary">LOC107227167</name>
</gene>
<dbReference type="GO" id="GO:0002949">
    <property type="term" value="P:tRNA threonylcarbamoyladenosine modification"/>
    <property type="evidence" value="ECO:0007669"/>
    <property type="project" value="UniProtKB-UniRule"/>
</dbReference>
<dbReference type="CDD" id="cd24134">
    <property type="entry name" value="ASKHA_NBD_OSGEPL1_QRI7_euk"/>
    <property type="match status" value="1"/>
</dbReference>
<dbReference type="NCBIfam" id="TIGR03723">
    <property type="entry name" value="T6A_TsaD_YgjD"/>
    <property type="match status" value="1"/>
</dbReference>
<dbReference type="RefSeq" id="XP_015523744.2">
    <property type="nucleotide sequence ID" value="XM_015668258.2"/>
</dbReference>
<evidence type="ECO:0000259" key="8">
    <source>
        <dbReference type="Pfam" id="PF00814"/>
    </source>
</evidence>
<dbReference type="PRINTS" id="PR00789">
    <property type="entry name" value="OSIALOPTASE"/>
</dbReference>
<dbReference type="GO" id="GO:0061711">
    <property type="term" value="F:tRNA N(6)-L-threonylcarbamoyladenine synthase activity"/>
    <property type="evidence" value="ECO:0007669"/>
    <property type="project" value="UniProtKB-EC"/>
</dbReference>
<evidence type="ECO:0000256" key="7">
    <source>
        <dbReference type="HAMAP-Rule" id="MF_03179"/>
    </source>
</evidence>
<dbReference type="PANTHER" id="PTHR11735:SF6">
    <property type="entry name" value="TRNA N6-ADENOSINE THREONYLCARBAMOYLTRANSFERASE, MITOCHONDRIAL"/>
    <property type="match status" value="1"/>
</dbReference>
<evidence type="ECO:0000256" key="5">
    <source>
        <dbReference type="ARBA" id="ARBA00023315"/>
    </source>
</evidence>
<dbReference type="FunCoup" id="A0A6J0CC38">
    <property type="interactions" value="1890"/>
</dbReference>
<evidence type="ECO:0000256" key="1">
    <source>
        <dbReference type="ARBA" id="ARBA00012156"/>
    </source>
</evidence>
<comment type="function">
    <text evidence="7">Required for the formation of a threonylcarbamoyl group on adenosine at position 37 (t(6)A37) in mitochondrial tRNAs that read codons beginning with adenine. Probably involved in the transfer of the threonylcarbamoyl moiety of threonylcarbamoyl-AMP (TC-AMP) to the N6 group of A37. Involved in mitochondrial genome maintenance.</text>
</comment>
<keyword evidence="9" id="KW-1185">Reference proteome</keyword>
<evidence type="ECO:0000256" key="6">
    <source>
        <dbReference type="ARBA" id="ARBA00048117"/>
    </source>
</evidence>
<dbReference type="KEGG" id="nlo:107227167"/>
<dbReference type="GO" id="GO:0005739">
    <property type="term" value="C:mitochondrion"/>
    <property type="evidence" value="ECO:0007669"/>
    <property type="project" value="UniProtKB-SubCell"/>
</dbReference>
<feature type="domain" description="Gcp-like" evidence="8">
    <location>
        <begin position="63"/>
        <end position="369"/>
    </location>
</feature>
<dbReference type="InterPro" id="IPR017861">
    <property type="entry name" value="KAE1/TsaD"/>
</dbReference>
<proteinExistence type="inferred from homology"/>
<keyword evidence="7" id="KW-0496">Mitochondrion</keyword>
<dbReference type="Pfam" id="PF00814">
    <property type="entry name" value="TsaD"/>
    <property type="match status" value="1"/>
</dbReference>
<dbReference type="Gene3D" id="3.30.420.40">
    <property type="match status" value="2"/>
</dbReference>
<keyword evidence="3 7" id="KW-0819">tRNA processing</keyword>
<dbReference type="InterPro" id="IPR043129">
    <property type="entry name" value="ATPase_NBD"/>
</dbReference>
<protein>
    <recommendedName>
        <fullName evidence="1">N(6)-L-threonylcarbamoyladenine synthase</fullName>
        <ecNumber evidence="1">2.3.1.234</ecNumber>
    </recommendedName>
</protein>
<organism evidence="10">
    <name type="scientific">Neodiprion lecontei</name>
    <name type="common">Redheaded pine sawfly</name>
    <dbReference type="NCBI Taxonomy" id="441921"/>
    <lineage>
        <taxon>Eukaryota</taxon>
        <taxon>Metazoa</taxon>
        <taxon>Ecdysozoa</taxon>
        <taxon>Arthropoda</taxon>
        <taxon>Hexapoda</taxon>
        <taxon>Insecta</taxon>
        <taxon>Pterygota</taxon>
        <taxon>Neoptera</taxon>
        <taxon>Endopterygota</taxon>
        <taxon>Hymenoptera</taxon>
        <taxon>Tenthredinoidea</taxon>
        <taxon>Diprionidae</taxon>
        <taxon>Diprioninae</taxon>
        <taxon>Neodiprion</taxon>
    </lineage>
</organism>
<sequence length="429" mass="47594">MYKLHKMLTSKAGLKCVGRIFSPRKLVGKNIRKLSNNKPAVILGIETSCDDTGCAVVDSNGAILGEALHSQQSVHLDNGGIIPPLAQELHRQKITKVVEKALLSANLRLTNVDAIAATVKPGLVMSLLIGTNFGKYLSRVGNKPFIPIHHMEAHALTARMVENIDYPFLVLLISGGHCLLAIAQSVDKFYLLGSTIDDAPGEAFDKTARRLKLRNIPEFSELSGGAAVELAASRATDPEQFKFEVPMVHWEDCNFSSSGLKNAILKHTLREEKKHGIIGDELVPDIYNLCAGFQLAMTRHLCHRTQRAMEFIELKNLIPEKNRTLVVSGGAACNNFIANCLETLSSQMGYRFVRPPPKLCTDNGIMIAWNGVERWLADRGVLRDSEEIENVQVVARTEFGEDWREKVANAHVRCQWVKLKLPYPKTRKS</sequence>
<keyword evidence="4 7" id="KW-0479">Metal-binding</keyword>
<comment type="similarity">
    <text evidence="7">Belongs to the KAE1 / TsaD family.</text>
</comment>
<evidence type="ECO:0000313" key="9">
    <source>
        <dbReference type="Proteomes" id="UP000829291"/>
    </source>
</evidence>
<comment type="subunit">
    <text evidence="7">Homodimer.</text>
</comment>
<evidence type="ECO:0000256" key="4">
    <source>
        <dbReference type="ARBA" id="ARBA00022723"/>
    </source>
</evidence>
<dbReference type="EC" id="2.3.1.234" evidence="1"/>
<name>A0A6J0CC38_NEOLC</name>
<dbReference type="AlphaFoldDB" id="A0A6J0CC38"/>
<evidence type="ECO:0000313" key="10">
    <source>
        <dbReference type="RefSeq" id="XP_015523744.2"/>
    </source>
</evidence>
<dbReference type="Proteomes" id="UP000829291">
    <property type="component" value="Chromosome 4"/>
</dbReference>
<dbReference type="GeneID" id="107227167"/>
<evidence type="ECO:0000256" key="3">
    <source>
        <dbReference type="ARBA" id="ARBA00022694"/>
    </source>
</evidence>
<dbReference type="HAMAP" id="MF_01445">
    <property type="entry name" value="TsaD"/>
    <property type="match status" value="1"/>
</dbReference>
<accession>A0A6J0CC38</accession>
<dbReference type="InParanoid" id="A0A6J0CC38"/>
<comment type="subcellular location">
    <subcellularLocation>
        <location evidence="7">Mitochondrion</location>
    </subcellularLocation>
</comment>
<dbReference type="OrthoDB" id="10259622at2759"/>
<reference evidence="10" key="1">
    <citation type="submission" date="2025-08" db="UniProtKB">
        <authorList>
            <consortium name="RefSeq"/>
        </authorList>
    </citation>
    <scope>IDENTIFICATION</scope>
    <source>
        <tissue evidence="10">Thorax and Abdomen</tissue>
    </source>
</reference>
<evidence type="ECO:0000256" key="2">
    <source>
        <dbReference type="ARBA" id="ARBA00022679"/>
    </source>
</evidence>
<comment type="cofactor">
    <cofactor evidence="7">
        <name>a divalent metal cation</name>
        <dbReference type="ChEBI" id="CHEBI:60240"/>
    </cofactor>
    <text evidence="7">Binds 1 divalent metal cation per subunit.</text>
</comment>
<comment type="catalytic activity">
    <reaction evidence="6 7">
        <text>L-threonylcarbamoyladenylate + adenosine(37) in tRNA = N(6)-L-threonylcarbamoyladenosine(37) in tRNA + AMP + H(+)</text>
        <dbReference type="Rhea" id="RHEA:37059"/>
        <dbReference type="Rhea" id="RHEA-COMP:10162"/>
        <dbReference type="Rhea" id="RHEA-COMP:10163"/>
        <dbReference type="ChEBI" id="CHEBI:15378"/>
        <dbReference type="ChEBI" id="CHEBI:73682"/>
        <dbReference type="ChEBI" id="CHEBI:74411"/>
        <dbReference type="ChEBI" id="CHEBI:74418"/>
        <dbReference type="ChEBI" id="CHEBI:456215"/>
        <dbReference type="EC" id="2.3.1.234"/>
    </reaction>
</comment>
<dbReference type="SUPFAM" id="SSF53067">
    <property type="entry name" value="Actin-like ATPase domain"/>
    <property type="match status" value="1"/>
</dbReference>
<dbReference type="InterPro" id="IPR000905">
    <property type="entry name" value="Gcp-like_dom"/>
</dbReference>